<dbReference type="InterPro" id="IPR038729">
    <property type="entry name" value="Rad50/SbcC_AAA"/>
</dbReference>
<evidence type="ECO:0000259" key="6">
    <source>
        <dbReference type="Pfam" id="PF13476"/>
    </source>
</evidence>
<dbReference type="SUPFAM" id="SSF52540">
    <property type="entry name" value="P-loop containing nucleoside triphosphate hydrolases"/>
    <property type="match status" value="1"/>
</dbReference>
<comment type="caution">
    <text evidence="7">The sequence shown here is derived from an EMBL/GenBank/DDBJ whole genome shotgun (WGS) entry which is preliminary data.</text>
</comment>
<comment type="similarity">
    <text evidence="1">Belongs to the SMC family. SbcC subfamily.</text>
</comment>
<feature type="coiled-coil region" evidence="4">
    <location>
        <begin position="656"/>
        <end position="690"/>
    </location>
</feature>
<dbReference type="Gene3D" id="3.40.50.300">
    <property type="entry name" value="P-loop containing nucleotide triphosphate hydrolases"/>
    <property type="match status" value="2"/>
</dbReference>
<dbReference type="PANTHER" id="PTHR32114:SF2">
    <property type="entry name" value="ABC TRANSPORTER ABCH.3"/>
    <property type="match status" value="1"/>
</dbReference>
<feature type="region of interest" description="Disordered" evidence="5">
    <location>
        <begin position="722"/>
        <end position="754"/>
    </location>
</feature>
<dbReference type="Proteomes" id="UP001602013">
    <property type="component" value="Unassembled WGS sequence"/>
</dbReference>
<evidence type="ECO:0000256" key="5">
    <source>
        <dbReference type="SAM" id="MobiDB-lite"/>
    </source>
</evidence>
<feature type="coiled-coil region" evidence="4">
    <location>
        <begin position="560"/>
        <end position="618"/>
    </location>
</feature>
<accession>A0ABW6SZS6</accession>
<evidence type="ECO:0000256" key="4">
    <source>
        <dbReference type="SAM" id="Coils"/>
    </source>
</evidence>
<feature type="coiled-coil region" evidence="4">
    <location>
        <begin position="754"/>
        <end position="800"/>
    </location>
</feature>
<evidence type="ECO:0000313" key="8">
    <source>
        <dbReference type="Proteomes" id="UP001602013"/>
    </source>
</evidence>
<keyword evidence="8" id="KW-1185">Reference proteome</keyword>
<organism evidence="7 8">
    <name type="scientific">Microtetraspora malaysiensis</name>
    <dbReference type="NCBI Taxonomy" id="161358"/>
    <lineage>
        <taxon>Bacteria</taxon>
        <taxon>Bacillati</taxon>
        <taxon>Actinomycetota</taxon>
        <taxon>Actinomycetes</taxon>
        <taxon>Streptosporangiales</taxon>
        <taxon>Streptosporangiaceae</taxon>
        <taxon>Microtetraspora</taxon>
    </lineage>
</organism>
<keyword evidence="4" id="KW-0175">Coiled coil</keyword>
<feature type="region of interest" description="Disordered" evidence="5">
    <location>
        <begin position="1033"/>
        <end position="1060"/>
    </location>
</feature>
<feature type="compositionally biased region" description="Low complexity" evidence="5">
    <location>
        <begin position="1045"/>
        <end position="1059"/>
    </location>
</feature>
<sequence length="1345" mass="142055">MRLHRLRLTAFGSFPGEEEVDFDALGEAGLFLVHGPTGAGKTTLLDAVCYALYGRVPGQRDSARSLRCDHAPAGRGPAVTLEATIRNRRFRITRSPAWMRPKLRGSGLVEEKAKALVEELNEASGVWTPRSTRSDEAGHLVGELLGMSADQFWQVAMLPQGDFARFLRADGDDRRKLLERLFSVKVYTEVEKWLAEHRTRTGRDQQELRQEVDSVVNRMRGAAGPVLPDEAPDPGEDPLGWSGALLAAATGVVERNGEEQGLAAAALASARGRLDEGRALADRRRRHASALARREELALAADERSDLEAMIDEAARAERVLPLIRQADQRVESAAKARRLAADAVARALPLTVLDPASGTGTGTGTGTVTGAGLGATPALDAPAGAGSVLPGSLAEGAWPGVAGLRERERERRDEVARLEQLLPEEARLAQVRADLTRADGRLAELAVLRDGLLARLAILPGELALAEERLAAARLAAARLPGLRAARDAADRDLAAVRRRDTLAAELADARRARAAALEALPDTPDLRPVRMTPPDGVPSGEAWQGDAAPDAAVPLEAERAWHEELARLERERRDEQARLELLADEEERLAGVVARLAEVRADIEEAAEREAAALADLASLPAVLAEADGRLAVARAAAARIPALAAVVAAAGDLHAAAVQRDALAAELAEAERERGAAVDRAQDARDLLQGVRLARIDGMAAELARSLVPGEPCAVCGSAEHPAPAAPSAAAPTADDEQAAQDAFEAARQGREDAESRVAVLAARLDEAARRAEELSVEDARARLAAAEVELTEARDAAADEPEAAAGVERLAAESEAVRDRADEAGRALAGHRTGEAELLAERDRLAARLGEARGADDSVRARRDRFAAEALSLAVAAQVVAGAVEARVAYEKAQAEVAEISATCGAAERSDEAVVRGAAEPSEEAVAAVLAAAERTLRAASDTAAAELALREETGRLAAELAEAGERSRSLDLEAAETRTRRDQLAEQRERLAALLDEARGGDPSLEARLERLAAEAALLHDAAEAVGASATAEREREAARAQASSATAEAGFATLDDARAAERGAAEREEMAERLRRFADEQAAVEALLADPELVAAAAAPEPELATLEAEHGRAEQEAADRTSARDHARSRLGQLTGLAAELEGAHRRYGPAAERHRLARRLAELAGGTSADNPLHIRLSAYVLGERLRQVVAAANDRLDRMSGGRYLLQHNLRQAAGDRGRSGGGLGLRVLDGWTGVDRDPATLSGGESFVTSLALALGLADVVTAEAGGPEIGTLFVDEGFGTLDEDTLDDVLDILDGLREGGRAVGIVSHVAELRTRIPAQIRVRKGRGGSTLSMA</sequence>
<evidence type="ECO:0000256" key="2">
    <source>
        <dbReference type="ARBA" id="ARBA00011322"/>
    </source>
</evidence>
<comment type="subunit">
    <text evidence="2">Heterodimer of SbcC and SbcD.</text>
</comment>
<evidence type="ECO:0000256" key="3">
    <source>
        <dbReference type="ARBA" id="ARBA00013368"/>
    </source>
</evidence>
<feature type="region of interest" description="Disordered" evidence="5">
    <location>
        <begin position="1115"/>
        <end position="1135"/>
    </location>
</feature>
<name>A0ABW6SZS6_9ACTN</name>
<dbReference type="PANTHER" id="PTHR32114">
    <property type="entry name" value="ABC TRANSPORTER ABCH.3"/>
    <property type="match status" value="1"/>
</dbReference>
<gene>
    <name evidence="7" type="ORF">ACFYXI_27210</name>
</gene>
<evidence type="ECO:0000256" key="1">
    <source>
        <dbReference type="ARBA" id="ARBA00006930"/>
    </source>
</evidence>
<dbReference type="RefSeq" id="WP_387415233.1">
    <property type="nucleotide sequence ID" value="NZ_JBIASD010000020.1"/>
</dbReference>
<dbReference type="Pfam" id="PF13558">
    <property type="entry name" value="SbcC_Walker_B"/>
    <property type="match status" value="1"/>
</dbReference>
<feature type="domain" description="Rad50/SbcC-type AAA" evidence="6">
    <location>
        <begin position="5"/>
        <end position="185"/>
    </location>
</feature>
<reference evidence="7 8" key="1">
    <citation type="submission" date="2024-10" db="EMBL/GenBank/DDBJ databases">
        <title>The Natural Products Discovery Center: Release of the First 8490 Sequenced Strains for Exploring Actinobacteria Biosynthetic Diversity.</title>
        <authorList>
            <person name="Kalkreuter E."/>
            <person name="Kautsar S.A."/>
            <person name="Yang D."/>
            <person name="Bader C.D."/>
            <person name="Teijaro C.N."/>
            <person name="Fluegel L."/>
            <person name="Davis C.M."/>
            <person name="Simpson J.R."/>
            <person name="Lauterbach L."/>
            <person name="Steele A.D."/>
            <person name="Gui C."/>
            <person name="Meng S."/>
            <person name="Li G."/>
            <person name="Viehrig K."/>
            <person name="Ye F."/>
            <person name="Su P."/>
            <person name="Kiefer A.F."/>
            <person name="Nichols A."/>
            <person name="Cepeda A.J."/>
            <person name="Yan W."/>
            <person name="Fan B."/>
            <person name="Jiang Y."/>
            <person name="Adhikari A."/>
            <person name="Zheng C.-J."/>
            <person name="Schuster L."/>
            <person name="Cowan T.M."/>
            <person name="Smanski M.J."/>
            <person name="Chevrette M.G."/>
            <person name="De Carvalho L.P.S."/>
            <person name="Shen B."/>
        </authorList>
    </citation>
    <scope>NUCLEOTIDE SEQUENCE [LARGE SCALE GENOMIC DNA]</scope>
    <source>
        <strain evidence="7 8">NPDC002173</strain>
    </source>
</reference>
<evidence type="ECO:0000313" key="7">
    <source>
        <dbReference type="EMBL" id="MFF3669283.1"/>
    </source>
</evidence>
<dbReference type="Pfam" id="PF13476">
    <property type="entry name" value="AAA_23"/>
    <property type="match status" value="1"/>
</dbReference>
<feature type="compositionally biased region" description="Low complexity" evidence="5">
    <location>
        <begin position="725"/>
        <end position="736"/>
    </location>
</feature>
<proteinExistence type="inferred from homology"/>
<protein>
    <recommendedName>
        <fullName evidence="3">Nuclease SbcCD subunit C</fullName>
    </recommendedName>
</protein>
<dbReference type="InterPro" id="IPR027417">
    <property type="entry name" value="P-loop_NTPase"/>
</dbReference>
<dbReference type="EMBL" id="JBIASD010000020">
    <property type="protein sequence ID" value="MFF3669283.1"/>
    <property type="molecule type" value="Genomic_DNA"/>
</dbReference>